<dbReference type="OrthoDB" id="10042665at2759"/>
<dbReference type="Pfam" id="PF23242">
    <property type="entry name" value="AAA_lid_TRIP13_C"/>
    <property type="match status" value="1"/>
</dbReference>
<dbReference type="GO" id="GO:0051598">
    <property type="term" value="P:meiotic recombination checkpoint signaling"/>
    <property type="evidence" value="ECO:0007669"/>
    <property type="project" value="TreeGrafter"/>
</dbReference>
<protein>
    <recommendedName>
        <fullName evidence="6">AAA+ ATPase domain-containing protein</fullName>
    </recommendedName>
</protein>
<dbReference type="PROSITE" id="PS00674">
    <property type="entry name" value="AAA"/>
    <property type="match status" value="1"/>
</dbReference>
<name>A0A7R9A1T4_9CRUS</name>
<keyword evidence="8" id="KW-1185">Reference proteome</keyword>
<evidence type="ECO:0000256" key="5">
    <source>
        <dbReference type="RuleBase" id="RU003651"/>
    </source>
</evidence>
<dbReference type="Proteomes" id="UP000677054">
    <property type="component" value="Unassembled WGS sequence"/>
</dbReference>
<gene>
    <name evidence="7" type="ORF">DSTB1V02_LOCUS4408</name>
</gene>
<dbReference type="AlphaFoldDB" id="A0A7R9A1T4"/>
<evidence type="ECO:0000256" key="2">
    <source>
        <dbReference type="ARBA" id="ARBA00022741"/>
    </source>
</evidence>
<dbReference type="Gene3D" id="3.40.50.300">
    <property type="entry name" value="P-loop containing nucleotide triphosphate hydrolases"/>
    <property type="match status" value="1"/>
</dbReference>
<dbReference type="InterPro" id="IPR003960">
    <property type="entry name" value="ATPase_AAA_CS"/>
</dbReference>
<evidence type="ECO:0000256" key="4">
    <source>
        <dbReference type="ARBA" id="ARBA00023254"/>
    </source>
</evidence>
<reference evidence="7" key="1">
    <citation type="submission" date="2020-11" db="EMBL/GenBank/DDBJ databases">
        <authorList>
            <person name="Tran Van P."/>
        </authorList>
    </citation>
    <scope>NUCLEOTIDE SEQUENCE</scope>
</reference>
<dbReference type="InterPro" id="IPR058249">
    <property type="entry name" value="Pch2_C"/>
</dbReference>
<comment type="similarity">
    <text evidence="1">Belongs to the AAA ATPase family. PCH2 subfamily.</text>
</comment>
<dbReference type="InterPro" id="IPR003593">
    <property type="entry name" value="AAA+_ATPase"/>
</dbReference>
<dbReference type="Pfam" id="PF00004">
    <property type="entry name" value="AAA"/>
    <property type="match status" value="1"/>
</dbReference>
<dbReference type="FunFam" id="3.40.50.300:FF:001494">
    <property type="entry name" value="Pachytene checkpoint component Pch2"/>
    <property type="match status" value="1"/>
</dbReference>
<evidence type="ECO:0000259" key="6">
    <source>
        <dbReference type="SMART" id="SM00382"/>
    </source>
</evidence>
<dbReference type="GO" id="GO:0005524">
    <property type="term" value="F:ATP binding"/>
    <property type="evidence" value="ECO:0007669"/>
    <property type="project" value="UniProtKB-KW"/>
</dbReference>
<dbReference type="CDD" id="cd19508">
    <property type="entry name" value="RecA-like_Pch2-like"/>
    <property type="match status" value="1"/>
</dbReference>
<evidence type="ECO:0000256" key="3">
    <source>
        <dbReference type="ARBA" id="ARBA00022840"/>
    </source>
</evidence>
<keyword evidence="4" id="KW-0469">Meiosis</keyword>
<sequence length="379" mass="42336">MERTLCQTVHVEVLLKDIRHKQNEEYLKQVALKCIHGVEKLQRLEFHFYHLEEERGEEEDLDEDGGSAAALHWLLPNREFHGLWDSLVFGSPVKEKLLSYMKSALMFADHGVDGHLINLNKVVLLHGPPGTGKTSLCKALAQKLTIRLSHRYKYGQLIEINSHSLFSRWYSESGKLVLKMFEKIKEMMDNPDAVVFILIDEVESLAAARAAAIAGSDPSDSLRVVNALLTQLDQIRRYPNILILSTSNLTGAIDVAFVDRADVKLYIGPPPKGVIEKTEGDLFPMVEPGATVMNTETEKLWEISRKSEGVSGRSVRKLPFLAHTLLDASSAVTLTEFLNALNSALEHMKISYLVTLSCAVKLDPVTVVEAKRAVDVTVR</sequence>
<proteinExistence type="inferred from homology"/>
<dbReference type="EMBL" id="LR900170">
    <property type="protein sequence ID" value="CAD7244514.1"/>
    <property type="molecule type" value="Genomic_DNA"/>
</dbReference>
<accession>A0A7R9A1T4</accession>
<dbReference type="SUPFAM" id="SSF52540">
    <property type="entry name" value="P-loop containing nucleoside triphosphate hydrolases"/>
    <property type="match status" value="1"/>
</dbReference>
<dbReference type="EMBL" id="CAJPEV010000653">
    <property type="protein sequence ID" value="CAG0887270.1"/>
    <property type="molecule type" value="Genomic_DNA"/>
</dbReference>
<dbReference type="GO" id="GO:0016887">
    <property type="term" value="F:ATP hydrolysis activity"/>
    <property type="evidence" value="ECO:0007669"/>
    <property type="project" value="InterPro"/>
</dbReference>
<feature type="domain" description="AAA+ ATPase" evidence="6">
    <location>
        <begin position="119"/>
        <end position="271"/>
    </location>
</feature>
<dbReference type="GO" id="GO:0005634">
    <property type="term" value="C:nucleus"/>
    <property type="evidence" value="ECO:0007669"/>
    <property type="project" value="TreeGrafter"/>
</dbReference>
<evidence type="ECO:0000313" key="7">
    <source>
        <dbReference type="EMBL" id="CAD7244514.1"/>
    </source>
</evidence>
<dbReference type="GO" id="GO:0005694">
    <property type="term" value="C:chromosome"/>
    <property type="evidence" value="ECO:0007669"/>
    <property type="project" value="TreeGrafter"/>
</dbReference>
<organism evidence="7">
    <name type="scientific">Darwinula stevensoni</name>
    <dbReference type="NCBI Taxonomy" id="69355"/>
    <lineage>
        <taxon>Eukaryota</taxon>
        <taxon>Metazoa</taxon>
        <taxon>Ecdysozoa</taxon>
        <taxon>Arthropoda</taxon>
        <taxon>Crustacea</taxon>
        <taxon>Oligostraca</taxon>
        <taxon>Ostracoda</taxon>
        <taxon>Podocopa</taxon>
        <taxon>Podocopida</taxon>
        <taxon>Darwinulocopina</taxon>
        <taxon>Darwinuloidea</taxon>
        <taxon>Darwinulidae</taxon>
        <taxon>Darwinula</taxon>
    </lineage>
</organism>
<dbReference type="PANTHER" id="PTHR45991">
    <property type="entry name" value="PACHYTENE CHECKPOINT PROTEIN 2"/>
    <property type="match status" value="1"/>
</dbReference>
<evidence type="ECO:0000313" key="8">
    <source>
        <dbReference type="Proteomes" id="UP000677054"/>
    </source>
</evidence>
<dbReference type="PRINTS" id="PR00300">
    <property type="entry name" value="CLPPROTEASEA"/>
</dbReference>
<dbReference type="InterPro" id="IPR044539">
    <property type="entry name" value="Pch2-like"/>
</dbReference>
<dbReference type="GO" id="GO:0007131">
    <property type="term" value="P:reciprocal meiotic recombination"/>
    <property type="evidence" value="ECO:0007669"/>
    <property type="project" value="TreeGrafter"/>
</dbReference>
<evidence type="ECO:0000256" key="1">
    <source>
        <dbReference type="ARBA" id="ARBA00007271"/>
    </source>
</evidence>
<dbReference type="SMART" id="SM00382">
    <property type="entry name" value="AAA"/>
    <property type="match status" value="1"/>
</dbReference>
<dbReference type="InterPro" id="IPR001270">
    <property type="entry name" value="ClpA/B"/>
</dbReference>
<keyword evidence="3 5" id="KW-0067">ATP-binding</keyword>
<dbReference type="InterPro" id="IPR003959">
    <property type="entry name" value="ATPase_AAA_core"/>
</dbReference>
<dbReference type="InterPro" id="IPR027417">
    <property type="entry name" value="P-loop_NTPase"/>
</dbReference>
<keyword evidence="2 5" id="KW-0547">Nucleotide-binding</keyword>
<dbReference type="PANTHER" id="PTHR45991:SF1">
    <property type="entry name" value="PACHYTENE CHECKPOINT PROTEIN 2 HOMOLOG"/>
    <property type="match status" value="1"/>
</dbReference>